<feature type="domain" description="Peptidase S1" evidence="5">
    <location>
        <begin position="26"/>
        <end position="239"/>
    </location>
</feature>
<dbReference type="Gene3D" id="2.40.10.10">
    <property type="entry name" value="Trypsin-like serine proteases"/>
    <property type="match status" value="1"/>
</dbReference>
<feature type="signal peptide" evidence="4">
    <location>
        <begin position="1"/>
        <end position="25"/>
    </location>
</feature>
<dbReference type="PROSITE" id="PS50240">
    <property type="entry name" value="TRYPSIN_DOM"/>
    <property type="match status" value="1"/>
</dbReference>
<evidence type="ECO:0000313" key="6">
    <source>
        <dbReference type="EMBL" id="ALA68535.1"/>
    </source>
</evidence>
<feature type="chain" id="PRO_5005477320" description="Peptidase S1 domain-containing protein" evidence="4">
    <location>
        <begin position="26"/>
        <end position="278"/>
    </location>
</feature>
<protein>
    <recommendedName>
        <fullName evidence="5">Peptidase S1 domain-containing protein</fullName>
    </recommendedName>
</protein>
<dbReference type="EMBL" id="CP006841">
    <property type="protein sequence ID" value="ALA68535.1"/>
    <property type="molecule type" value="Genomic_DNA"/>
</dbReference>
<feature type="compositionally biased region" description="Polar residues" evidence="3">
    <location>
        <begin position="268"/>
        <end position="278"/>
    </location>
</feature>
<dbReference type="RefSeq" id="WP_053412280.1">
    <property type="nucleotide sequence ID" value="NZ_CP006841.1"/>
</dbReference>
<gene>
    <name evidence="6" type="ORF">CLAC_07055</name>
</gene>
<evidence type="ECO:0000256" key="4">
    <source>
        <dbReference type="SAM" id="SignalP"/>
    </source>
</evidence>
<dbReference type="Pfam" id="PF00089">
    <property type="entry name" value="Trypsin"/>
    <property type="match status" value="1"/>
</dbReference>
<dbReference type="InterPro" id="IPR001314">
    <property type="entry name" value="Peptidase_S1A"/>
</dbReference>
<comment type="similarity">
    <text evidence="1">Belongs to the peptidase S1 family.</text>
</comment>
<dbReference type="InterPro" id="IPR018114">
    <property type="entry name" value="TRYPSIN_HIS"/>
</dbReference>
<name>A0A0K2H3B0_9CORY</name>
<organism evidence="6 7">
    <name type="scientific">Corynebacterium lactis RW2-5</name>
    <dbReference type="NCBI Taxonomy" id="1408189"/>
    <lineage>
        <taxon>Bacteria</taxon>
        <taxon>Bacillati</taxon>
        <taxon>Actinomycetota</taxon>
        <taxon>Actinomycetes</taxon>
        <taxon>Mycobacteriales</taxon>
        <taxon>Corynebacteriaceae</taxon>
        <taxon>Corynebacterium</taxon>
    </lineage>
</organism>
<keyword evidence="2" id="KW-1015">Disulfide bond</keyword>
<evidence type="ECO:0000259" key="5">
    <source>
        <dbReference type="PROSITE" id="PS50240"/>
    </source>
</evidence>
<sequence length="278" mass="28349">MKRRFLATCAAAFGLAFAGAVPAGALVNGEHAQPSPEADSVVKLVVPLNAFRAAECTGTAVDSQWVITAAHCVQDVPLKAGRVTVGQGEGARTVQINDWKVAPSGDVALVHVGEDLGLSSYSSIDRAGIGAGEVSGTVYGWSSLGEGASGRLPKASVKASACPTNYDLCANGDGILARTALPTALQQGDSGGPLFVDGRLVGMLSSAVSVDRGVNPESTGQYLYTSTNSLKTWIDEVLRTDPAQAPDPSAPDVEELPTVPAPMPVIPNVSSPSLAPSV</sequence>
<dbReference type="InterPro" id="IPR009003">
    <property type="entry name" value="Peptidase_S1_PA"/>
</dbReference>
<evidence type="ECO:0000256" key="1">
    <source>
        <dbReference type="ARBA" id="ARBA00007664"/>
    </source>
</evidence>
<evidence type="ECO:0000256" key="3">
    <source>
        <dbReference type="SAM" id="MobiDB-lite"/>
    </source>
</evidence>
<feature type="region of interest" description="Disordered" evidence="3">
    <location>
        <begin position="241"/>
        <end position="278"/>
    </location>
</feature>
<dbReference type="AlphaFoldDB" id="A0A0K2H3B0"/>
<dbReference type="GO" id="GO:0004252">
    <property type="term" value="F:serine-type endopeptidase activity"/>
    <property type="evidence" value="ECO:0007669"/>
    <property type="project" value="InterPro"/>
</dbReference>
<dbReference type="InterPro" id="IPR001254">
    <property type="entry name" value="Trypsin_dom"/>
</dbReference>
<dbReference type="PANTHER" id="PTHR24276:SF98">
    <property type="entry name" value="FI18310P1-RELATED"/>
    <property type="match status" value="1"/>
</dbReference>
<dbReference type="PANTHER" id="PTHR24276">
    <property type="entry name" value="POLYSERASE-RELATED"/>
    <property type="match status" value="1"/>
</dbReference>
<dbReference type="GO" id="GO:0006508">
    <property type="term" value="P:proteolysis"/>
    <property type="evidence" value="ECO:0007669"/>
    <property type="project" value="InterPro"/>
</dbReference>
<dbReference type="KEGG" id="clw:CLAC_07055"/>
<proteinExistence type="inferred from homology"/>
<keyword evidence="7" id="KW-1185">Reference proteome</keyword>
<dbReference type="SMART" id="SM00020">
    <property type="entry name" value="Tryp_SPc"/>
    <property type="match status" value="1"/>
</dbReference>
<reference evidence="6 7" key="1">
    <citation type="submission" date="2013-10" db="EMBL/GenBank/DDBJ databases">
        <title>Complete genome sequence of Corynebacterium lactis DSM 45799(T), isolated from raw cow milk.</title>
        <authorList>
            <person name="Ruckert C."/>
            <person name="Albersmeier A."/>
            <person name="Lipski A."/>
            <person name="Kalinowski J."/>
        </authorList>
    </citation>
    <scope>NUCLEOTIDE SEQUENCE [LARGE SCALE GENOMIC DNA]</scope>
    <source>
        <strain evidence="6 7">RW2-5</strain>
    </source>
</reference>
<dbReference type="SUPFAM" id="SSF50494">
    <property type="entry name" value="Trypsin-like serine proteases"/>
    <property type="match status" value="1"/>
</dbReference>
<evidence type="ECO:0000256" key="2">
    <source>
        <dbReference type="ARBA" id="ARBA00023157"/>
    </source>
</evidence>
<dbReference type="STRING" id="1408189.CLAC_07055"/>
<dbReference type="InterPro" id="IPR050430">
    <property type="entry name" value="Peptidase_S1"/>
</dbReference>
<dbReference type="PRINTS" id="PR00722">
    <property type="entry name" value="CHYMOTRYPSIN"/>
</dbReference>
<evidence type="ECO:0000313" key="7">
    <source>
        <dbReference type="Proteomes" id="UP000058446"/>
    </source>
</evidence>
<accession>A0A0K2H3B0</accession>
<keyword evidence="4" id="KW-0732">Signal</keyword>
<dbReference type="InterPro" id="IPR043504">
    <property type="entry name" value="Peptidase_S1_PA_chymotrypsin"/>
</dbReference>
<dbReference type="PROSITE" id="PS00134">
    <property type="entry name" value="TRYPSIN_HIS"/>
    <property type="match status" value="1"/>
</dbReference>
<dbReference type="Proteomes" id="UP000058446">
    <property type="component" value="Chromosome"/>
</dbReference>
<feature type="compositionally biased region" description="Low complexity" evidence="3">
    <location>
        <begin position="241"/>
        <end position="251"/>
    </location>
</feature>
<dbReference type="PATRIC" id="fig|1408189.4.peg.1409"/>